<proteinExistence type="predicted"/>
<dbReference type="AlphaFoldDB" id="A0A6B9VBU1"/>
<accession>A0A6B9VBU1</accession>
<evidence type="ECO:0000313" key="2">
    <source>
        <dbReference type="Proteomes" id="UP000464620"/>
    </source>
</evidence>
<protein>
    <submittedName>
        <fullName evidence="1">Uncharacterized protein</fullName>
    </submittedName>
</protein>
<dbReference type="Proteomes" id="UP000464620">
    <property type="component" value="Chromosome B09"/>
</dbReference>
<reference evidence="1 2" key="1">
    <citation type="submission" date="2020-01" db="EMBL/GenBank/DDBJ databases">
        <title>Genome sequence of Arachis hypogaea, cultivar Shitouqi.</title>
        <authorList>
            <person name="Zhuang W."/>
            <person name="Chen H."/>
            <person name="Varshney R."/>
            <person name="Wang D."/>
            <person name="Ming R."/>
        </authorList>
    </citation>
    <scope>NUCLEOTIDE SEQUENCE [LARGE SCALE GENOMIC DNA]</scope>
    <source>
        <tissue evidence="1">Young leaf</tissue>
    </source>
</reference>
<organism evidence="1 2">
    <name type="scientific">Arachis hypogaea</name>
    <name type="common">Peanut</name>
    <dbReference type="NCBI Taxonomy" id="3818"/>
    <lineage>
        <taxon>Eukaryota</taxon>
        <taxon>Viridiplantae</taxon>
        <taxon>Streptophyta</taxon>
        <taxon>Embryophyta</taxon>
        <taxon>Tracheophyta</taxon>
        <taxon>Spermatophyta</taxon>
        <taxon>Magnoliopsida</taxon>
        <taxon>eudicotyledons</taxon>
        <taxon>Gunneridae</taxon>
        <taxon>Pentapetalae</taxon>
        <taxon>rosids</taxon>
        <taxon>fabids</taxon>
        <taxon>Fabales</taxon>
        <taxon>Fabaceae</taxon>
        <taxon>Papilionoideae</taxon>
        <taxon>50 kb inversion clade</taxon>
        <taxon>dalbergioids sensu lato</taxon>
        <taxon>Dalbergieae</taxon>
        <taxon>Pterocarpus clade</taxon>
        <taxon>Arachis</taxon>
    </lineage>
</organism>
<evidence type="ECO:0000313" key="1">
    <source>
        <dbReference type="EMBL" id="QHN79039.1"/>
    </source>
</evidence>
<gene>
    <name evidence="1" type="ORF">DS421_19g666640</name>
</gene>
<name>A0A6B9VBU1_ARAHY</name>
<dbReference type="EMBL" id="CP031001">
    <property type="protein sequence ID" value="QHN79039.1"/>
    <property type="molecule type" value="Genomic_DNA"/>
</dbReference>
<sequence>MKLSASRGGKNEKNPVTLTLLSKSRNSSVRAPIAAPFAATRLPRRALRFYRNNFIDAGREASR</sequence>